<name>A0A6I0KI60_BACUN</name>
<dbReference type="EMBL" id="WCUG01000254">
    <property type="protein sequence ID" value="KAB4158118.1"/>
    <property type="molecule type" value="Genomic_DNA"/>
</dbReference>
<gene>
    <name evidence="1" type="ORF">GAQ59_24225</name>
</gene>
<accession>A0A6I0KI60</accession>
<sequence>MTNRMLSVYNENDIIIHPKFNGCGVLSNCKGDIYYKDVLSEIKAGDRNFQIQDLRQLITYISLNWTSNTYKIDKIQLFNPRTGKFWESHINNFIESITDLSYEDLCQKVCSYLSDLSYDVILE</sequence>
<reference evidence="1 2" key="1">
    <citation type="journal article" date="2019" name="Nat. Med.">
        <title>A library of human gut bacterial isolates paired with longitudinal multiomics data enables mechanistic microbiome research.</title>
        <authorList>
            <person name="Poyet M."/>
            <person name="Groussin M."/>
            <person name="Gibbons S.M."/>
            <person name="Avila-Pacheco J."/>
            <person name="Jiang X."/>
            <person name="Kearney S.M."/>
            <person name="Perrotta A.R."/>
            <person name="Berdy B."/>
            <person name="Zhao S."/>
            <person name="Lieberman T.D."/>
            <person name="Swanson P.K."/>
            <person name="Smith M."/>
            <person name="Roesemann S."/>
            <person name="Alexander J.E."/>
            <person name="Rich S.A."/>
            <person name="Livny J."/>
            <person name="Vlamakis H."/>
            <person name="Clish C."/>
            <person name="Bullock K."/>
            <person name="Deik A."/>
            <person name="Scott J."/>
            <person name="Pierce K.A."/>
            <person name="Xavier R.J."/>
            <person name="Alm E.J."/>
        </authorList>
    </citation>
    <scope>NUCLEOTIDE SEQUENCE [LARGE SCALE GENOMIC DNA]</scope>
    <source>
        <strain evidence="1 2">BIOML-A27</strain>
    </source>
</reference>
<dbReference type="AlphaFoldDB" id="A0A6I0KI60"/>
<evidence type="ECO:0000313" key="2">
    <source>
        <dbReference type="Proteomes" id="UP000433928"/>
    </source>
</evidence>
<comment type="caution">
    <text evidence="1">The sequence shown here is derived from an EMBL/GenBank/DDBJ whole genome shotgun (WGS) entry which is preliminary data.</text>
</comment>
<evidence type="ECO:0000313" key="1">
    <source>
        <dbReference type="EMBL" id="KAB4158118.1"/>
    </source>
</evidence>
<proteinExistence type="predicted"/>
<dbReference type="Proteomes" id="UP000433928">
    <property type="component" value="Unassembled WGS sequence"/>
</dbReference>
<organism evidence="1 2">
    <name type="scientific">Bacteroides uniformis</name>
    <dbReference type="NCBI Taxonomy" id="820"/>
    <lineage>
        <taxon>Bacteria</taxon>
        <taxon>Pseudomonadati</taxon>
        <taxon>Bacteroidota</taxon>
        <taxon>Bacteroidia</taxon>
        <taxon>Bacteroidales</taxon>
        <taxon>Bacteroidaceae</taxon>
        <taxon>Bacteroides</taxon>
    </lineage>
</organism>
<protein>
    <submittedName>
        <fullName evidence="1">Uncharacterized protein</fullName>
    </submittedName>
</protein>